<protein>
    <submittedName>
        <fullName evidence="1">Uncharacterized protein</fullName>
    </submittedName>
</protein>
<dbReference type="EMBL" id="JALLPB020000100">
    <property type="protein sequence ID" value="KAL3817577.1"/>
    <property type="molecule type" value="Genomic_DNA"/>
</dbReference>
<dbReference type="Proteomes" id="UP001530377">
    <property type="component" value="Unassembled WGS sequence"/>
</dbReference>
<reference evidence="1 3" key="1">
    <citation type="submission" date="2024-10" db="EMBL/GenBank/DDBJ databases">
        <title>Updated reference genomes for cyclostephanoid diatoms.</title>
        <authorList>
            <person name="Roberts W.R."/>
            <person name="Alverson A.J."/>
        </authorList>
    </citation>
    <scope>NUCLEOTIDE SEQUENCE [LARGE SCALE GENOMIC DNA]</scope>
    <source>
        <strain evidence="1 3">AJA228-03</strain>
    </source>
</reference>
<organism evidence="1 3">
    <name type="scientific">Cyclostephanos tholiformis</name>
    <dbReference type="NCBI Taxonomy" id="382380"/>
    <lineage>
        <taxon>Eukaryota</taxon>
        <taxon>Sar</taxon>
        <taxon>Stramenopiles</taxon>
        <taxon>Ochrophyta</taxon>
        <taxon>Bacillariophyta</taxon>
        <taxon>Coscinodiscophyceae</taxon>
        <taxon>Thalassiosirophycidae</taxon>
        <taxon>Stephanodiscales</taxon>
        <taxon>Stephanodiscaceae</taxon>
        <taxon>Cyclostephanos</taxon>
    </lineage>
</organism>
<name>A0ABD3RFG4_9STRA</name>
<dbReference type="EMBL" id="JALLPB020000323">
    <property type="protein sequence ID" value="KAL3810511.1"/>
    <property type="molecule type" value="Genomic_DNA"/>
</dbReference>
<proteinExistence type="predicted"/>
<keyword evidence="3" id="KW-1185">Reference proteome</keyword>
<evidence type="ECO:0000313" key="3">
    <source>
        <dbReference type="Proteomes" id="UP001530377"/>
    </source>
</evidence>
<dbReference type="AlphaFoldDB" id="A0ABD3RFG4"/>
<evidence type="ECO:0000313" key="2">
    <source>
        <dbReference type="EMBL" id="KAL3817577.1"/>
    </source>
</evidence>
<accession>A0ABD3RFG4</accession>
<gene>
    <name evidence="1" type="ORF">ACHAXA_005653</name>
    <name evidence="2" type="ORF">ACHAXA_010596</name>
</gene>
<evidence type="ECO:0000313" key="1">
    <source>
        <dbReference type="EMBL" id="KAL3810511.1"/>
    </source>
</evidence>
<sequence length="197" mass="21012">RPTSTLVVVHSLFRLPQLPCICTIPSTMKVLLLALSVSSAAAFAPNTFGARQITSLKVDLDYGMKNTYVPASGGDGGQGQFGARSPTDWRVGGTSPVGESSYSGAADGGEEPWFSEAVSTVSLDLAKADETLKAFTKDAAMFKIEEFAAAKPYGFTSTDAAMEELVGKLGYSKFLEMSTKQLMKQWETLHPEPAKAE</sequence>
<feature type="non-terminal residue" evidence="1">
    <location>
        <position position="1"/>
    </location>
</feature>
<comment type="caution">
    <text evidence="1">The sequence shown here is derived from an EMBL/GenBank/DDBJ whole genome shotgun (WGS) entry which is preliminary data.</text>
</comment>